<evidence type="ECO:0000259" key="16">
    <source>
        <dbReference type="PROSITE" id="PS50110"/>
    </source>
</evidence>
<feature type="domain" description="HPt" evidence="17">
    <location>
        <begin position="1082"/>
        <end position="1178"/>
    </location>
</feature>
<dbReference type="InterPro" id="IPR015943">
    <property type="entry name" value="WD40/YVTN_repeat-like_dom_sf"/>
</dbReference>
<keyword evidence="10" id="KW-0902">Two-component regulatory system</keyword>
<evidence type="ECO:0000256" key="12">
    <source>
        <dbReference type="PROSITE-ProRule" id="PRU00110"/>
    </source>
</evidence>
<accession>A0ABU3TCW3</accession>
<dbReference type="Pfam" id="PF07494">
    <property type="entry name" value="Reg_prop"/>
    <property type="match status" value="4"/>
</dbReference>
<dbReference type="Gene3D" id="3.30.565.10">
    <property type="entry name" value="Histidine kinase-like ATPase, C-terminal domain"/>
    <property type="match status" value="1"/>
</dbReference>
<evidence type="ECO:0000256" key="5">
    <source>
        <dbReference type="ARBA" id="ARBA00022553"/>
    </source>
</evidence>
<dbReference type="PROSITE" id="PS50110">
    <property type="entry name" value="RESPONSE_REGULATORY"/>
    <property type="match status" value="1"/>
</dbReference>
<keyword evidence="5 13" id="KW-0597">Phosphoprotein</keyword>
<keyword evidence="14" id="KW-0732">Signal</keyword>
<evidence type="ECO:0000313" key="19">
    <source>
        <dbReference type="Proteomes" id="UP001250698"/>
    </source>
</evidence>
<feature type="signal peptide" evidence="14">
    <location>
        <begin position="1"/>
        <end position="18"/>
    </location>
</feature>
<keyword evidence="6" id="KW-0812">Transmembrane</keyword>
<dbReference type="EC" id="2.7.13.3" evidence="3"/>
<dbReference type="Gene3D" id="2.60.40.10">
    <property type="entry name" value="Immunoglobulins"/>
    <property type="match status" value="1"/>
</dbReference>
<dbReference type="InterPro" id="IPR003594">
    <property type="entry name" value="HATPase_dom"/>
</dbReference>
<keyword evidence="4" id="KW-1003">Cell membrane</keyword>
<dbReference type="InterPro" id="IPR004358">
    <property type="entry name" value="Sig_transdc_His_kin-like_C"/>
</dbReference>
<dbReference type="PROSITE" id="PS50894">
    <property type="entry name" value="HPT"/>
    <property type="match status" value="1"/>
</dbReference>
<dbReference type="SUPFAM" id="SSF63829">
    <property type="entry name" value="Calcium-dependent phosphotriesterase"/>
    <property type="match status" value="1"/>
</dbReference>
<dbReference type="InterPro" id="IPR003661">
    <property type="entry name" value="HisK_dim/P_dom"/>
</dbReference>
<dbReference type="PANTHER" id="PTHR45339:SF1">
    <property type="entry name" value="HYBRID SIGNAL TRANSDUCTION HISTIDINE KINASE J"/>
    <property type="match status" value="1"/>
</dbReference>
<dbReference type="CDD" id="cd00082">
    <property type="entry name" value="HisKA"/>
    <property type="match status" value="1"/>
</dbReference>
<evidence type="ECO:0000256" key="9">
    <source>
        <dbReference type="ARBA" id="ARBA00022989"/>
    </source>
</evidence>
<evidence type="ECO:0000256" key="4">
    <source>
        <dbReference type="ARBA" id="ARBA00022475"/>
    </source>
</evidence>
<dbReference type="RefSeq" id="WP_315996737.1">
    <property type="nucleotide sequence ID" value="NZ_JAWDJT010000002.1"/>
</dbReference>
<feature type="chain" id="PRO_5045529153" description="histidine kinase" evidence="14">
    <location>
        <begin position="19"/>
        <end position="1186"/>
    </location>
</feature>
<comment type="catalytic activity">
    <reaction evidence="1">
        <text>ATP + protein L-histidine = ADP + protein N-phospho-L-histidine.</text>
        <dbReference type="EC" id="2.7.13.3"/>
    </reaction>
</comment>
<dbReference type="InterPro" id="IPR008207">
    <property type="entry name" value="Sig_transdc_His_kin_Hpt_dom"/>
</dbReference>
<dbReference type="PRINTS" id="PR00344">
    <property type="entry name" value="BCTRLSENSOR"/>
</dbReference>
<dbReference type="Gene3D" id="3.40.50.2300">
    <property type="match status" value="1"/>
</dbReference>
<dbReference type="Pfam" id="PF01627">
    <property type="entry name" value="Hpt"/>
    <property type="match status" value="1"/>
</dbReference>
<feature type="modified residue" description="4-aspartylphosphate" evidence="13">
    <location>
        <position position="967"/>
    </location>
</feature>
<dbReference type="GO" id="GO:0005524">
    <property type="term" value="F:ATP binding"/>
    <property type="evidence" value="ECO:0007669"/>
    <property type="project" value="UniProtKB-KW"/>
</dbReference>
<dbReference type="InterPro" id="IPR036641">
    <property type="entry name" value="HPT_dom_sf"/>
</dbReference>
<keyword evidence="9" id="KW-1133">Transmembrane helix</keyword>
<evidence type="ECO:0000256" key="13">
    <source>
        <dbReference type="PROSITE-ProRule" id="PRU00169"/>
    </source>
</evidence>
<dbReference type="PANTHER" id="PTHR45339">
    <property type="entry name" value="HYBRID SIGNAL TRANSDUCTION HISTIDINE KINASE J"/>
    <property type="match status" value="1"/>
</dbReference>
<dbReference type="InterPro" id="IPR005467">
    <property type="entry name" value="His_kinase_dom"/>
</dbReference>
<dbReference type="Gene3D" id="2.130.10.10">
    <property type="entry name" value="YVTN repeat-like/Quinoprotein amine dehydrogenase"/>
    <property type="match status" value="3"/>
</dbReference>
<evidence type="ECO:0000256" key="7">
    <source>
        <dbReference type="ARBA" id="ARBA00022741"/>
    </source>
</evidence>
<evidence type="ECO:0000256" key="3">
    <source>
        <dbReference type="ARBA" id="ARBA00012438"/>
    </source>
</evidence>
<dbReference type="CDD" id="cd16922">
    <property type="entry name" value="HATPase_EvgS-ArcB-TorS-like"/>
    <property type="match status" value="1"/>
</dbReference>
<dbReference type="InterPro" id="IPR011110">
    <property type="entry name" value="Reg_prop"/>
</dbReference>
<keyword evidence="7" id="KW-0547">Nucleotide-binding</keyword>
<gene>
    <name evidence="18" type="ORF">ROI90_02325</name>
</gene>
<dbReference type="CDD" id="cd00088">
    <property type="entry name" value="HPT"/>
    <property type="match status" value="1"/>
</dbReference>
<keyword evidence="19" id="KW-1185">Reference proteome</keyword>
<dbReference type="InterPro" id="IPR011006">
    <property type="entry name" value="CheY-like_superfamily"/>
</dbReference>
<dbReference type="SMART" id="SM00388">
    <property type="entry name" value="HisKA"/>
    <property type="match status" value="1"/>
</dbReference>
<evidence type="ECO:0000256" key="10">
    <source>
        <dbReference type="ARBA" id="ARBA00023012"/>
    </source>
</evidence>
<dbReference type="Pfam" id="PF02518">
    <property type="entry name" value="HATPase_c"/>
    <property type="match status" value="1"/>
</dbReference>
<dbReference type="SMART" id="SM00387">
    <property type="entry name" value="HATPase_c"/>
    <property type="match status" value="1"/>
</dbReference>
<evidence type="ECO:0000256" key="2">
    <source>
        <dbReference type="ARBA" id="ARBA00004651"/>
    </source>
</evidence>
<dbReference type="SUPFAM" id="SSF47384">
    <property type="entry name" value="Homodimeric domain of signal transducing histidine kinase"/>
    <property type="match status" value="1"/>
</dbReference>
<dbReference type="Gene3D" id="1.20.120.160">
    <property type="entry name" value="HPT domain"/>
    <property type="match status" value="1"/>
</dbReference>
<feature type="domain" description="Response regulatory" evidence="16">
    <location>
        <begin position="918"/>
        <end position="1035"/>
    </location>
</feature>
<evidence type="ECO:0000256" key="1">
    <source>
        <dbReference type="ARBA" id="ARBA00000085"/>
    </source>
</evidence>
<feature type="domain" description="Histidine kinase" evidence="15">
    <location>
        <begin position="674"/>
        <end position="896"/>
    </location>
</feature>
<keyword evidence="8 18" id="KW-0067">ATP-binding</keyword>
<evidence type="ECO:0000256" key="11">
    <source>
        <dbReference type="ARBA" id="ARBA00023136"/>
    </source>
</evidence>
<dbReference type="SMART" id="SM00448">
    <property type="entry name" value="REC"/>
    <property type="match status" value="1"/>
</dbReference>
<dbReference type="PROSITE" id="PS50109">
    <property type="entry name" value="HIS_KIN"/>
    <property type="match status" value="1"/>
</dbReference>
<evidence type="ECO:0000313" key="18">
    <source>
        <dbReference type="EMBL" id="MDU0369218.1"/>
    </source>
</evidence>
<evidence type="ECO:0000259" key="17">
    <source>
        <dbReference type="PROSITE" id="PS50894"/>
    </source>
</evidence>
<name>A0ABU3TCW3_9BACT</name>
<dbReference type="SUPFAM" id="SSF55874">
    <property type="entry name" value="ATPase domain of HSP90 chaperone/DNA topoisomerase II/histidine kinase"/>
    <property type="match status" value="1"/>
</dbReference>
<evidence type="ECO:0000259" key="15">
    <source>
        <dbReference type="PROSITE" id="PS50109"/>
    </source>
</evidence>
<organism evidence="18 19">
    <name type="scientific">Hymenobacter endophyticus</name>
    <dbReference type="NCBI Taxonomy" id="3076335"/>
    <lineage>
        <taxon>Bacteria</taxon>
        <taxon>Pseudomonadati</taxon>
        <taxon>Bacteroidota</taxon>
        <taxon>Cytophagia</taxon>
        <taxon>Cytophagales</taxon>
        <taxon>Hymenobacteraceae</taxon>
        <taxon>Hymenobacter</taxon>
    </lineage>
</organism>
<comment type="caution">
    <text evidence="18">The sequence shown here is derived from an EMBL/GenBank/DDBJ whole genome shotgun (WGS) entry which is preliminary data.</text>
</comment>
<dbReference type="Gene3D" id="1.10.287.130">
    <property type="match status" value="1"/>
</dbReference>
<dbReference type="Pfam" id="PF00512">
    <property type="entry name" value="HisKA"/>
    <property type="match status" value="1"/>
</dbReference>
<comment type="subcellular location">
    <subcellularLocation>
        <location evidence="2">Cell membrane</location>
        <topology evidence="2">Multi-pass membrane protein</topology>
    </subcellularLocation>
</comment>
<dbReference type="CDD" id="cd17546">
    <property type="entry name" value="REC_hyHK_CKI1_RcsC-like"/>
    <property type="match status" value="1"/>
</dbReference>
<protein>
    <recommendedName>
        <fullName evidence="3">histidine kinase</fullName>
        <ecNumber evidence="3">2.7.13.3</ecNumber>
    </recommendedName>
</protein>
<dbReference type="InterPro" id="IPR036890">
    <property type="entry name" value="HATPase_C_sf"/>
</dbReference>
<feature type="modified residue" description="Phosphohistidine" evidence="12">
    <location>
        <position position="1121"/>
    </location>
</feature>
<dbReference type="InterPro" id="IPR036097">
    <property type="entry name" value="HisK_dim/P_sf"/>
</dbReference>
<evidence type="ECO:0000256" key="14">
    <source>
        <dbReference type="SAM" id="SignalP"/>
    </source>
</evidence>
<dbReference type="SUPFAM" id="SSF52172">
    <property type="entry name" value="CheY-like"/>
    <property type="match status" value="1"/>
</dbReference>
<dbReference type="InterPro" id="IPR001789">
    <property type="entry name" value="Sig_transdc_resp-reg_receiver"/>
</dbReference>
<dbReference type="Pfam" id="PF07495">
    <property type="entry name" value="Y_Y_Y"/>
    <property type="match status" value="1"/>
</dbReference>
<sequence length="1186" mass="128218">MIRRLLLLFCLFAHLAAAQRLPQRQFLKQFGAAEGLQQPFIYALAQDKAGYLWIGTAEGLVRFDGTTFQTFTTHEGLAEDFVTRLSLDAGTGQLWVGHYQGGISVSQGSRFRSADSTGGKRFRFKGLPAPDTAAIGRFRRRFHPALPPDAVINALLRDAEGNFWLGTAGQGLWRLTDAHVALFPSTIPFSALADNGHGIITAGTATGELIRISTTRNSLSLRSLKAAGKSGAITALLPDRSGLDWLQYGTEYGGVGTYVDALPPLKQLHIKYQLMMDASIPSDLHITALAGSPDGVLCVGTLGEGIFIPGAGRMHRLTTATGLPHNDIYAILPDRQGRVWFATHGTGLAVQEANGEIKIYRLLPGGVDATALAQDAAGRVWIGTEGDGLFCYANGRFRQFTTQNSGLASNYCYGLQVTPAGLLVQHRNSISLGQDLLFAPLSPPNNPLIQELVPNATAQLAAPDSAVLVAARSGLVRVRLPQRLPATAVAVSLTGVEVDGQPQPAGPLPELSAHPHRLTWFFRVASLAPAGTWQYQYRLRGFQEDWSRPATTGEADFPRLDAGNYILEVRARRGSEGTWSAPITASFSIATPFWRTWWFAALAAATGIGLAYAAVRARTATLRRQKLQLETTVRERTAELRHQKAEIEHINADLVVARDAAEASRRAKAQFLANMSHEIRTPMNAVIGLTHLLRNTSVNGEQREFLEAIQSSSNNLLVIINDILDSSKIEAGKLTLEQAPLLLPELVERVGRMFQFATEAKGLYFHTRIDPAVPAAILGDVVRLNQVLVNLVGNAVKFTTSGGVTLRLSAQPATDDAPEILRFGVQDTGIGIAANKLDAIFEDFSQANASTTRQFGGTGLGLSIARNLVQLHGGRLWVESQEGAGSTFWFEIPCLPVAASTVRTETTGPLLAFEPPLRVLVAEDNDLNQLVARKTLEAWNVQVTIAANGRLAVEAARQQPFDAVLLDIQMPEMDGYEAARQLRSLFPDATALPLIGLTASALPEDRILALEAGMNDTLAKPFDPAVLYARLAYFTGRTLPPAAPGMAPATRRPASQGPAVPEVSTLLSATPAQPDWSLLEELAGGNEVFVQQIVRTFLEQAPPLADELQRTSGATLGRVAHKLKGQVAYFGLDALTDQLEYLEEQAKRSDLTLPDNMPAAAQQIHLQLLALYPILRQRLPQAPPKQ</sequence>
<dbReference type="InterPro" id="IPR013783">
    <property type="entry name" value="Ig-like_fold"/>
</dbReference>
<reference evidence="18 19" key="1">
    <citation type="submission" date="2023-10" db="EMBL/GenBank/DDBJ databases">
        <title>Hymenobacter endophyticus sp. nov., an isolate from the leaf tissues of wheat.</title>
        <authorList>
            <person name="Dai Y."/>
        </authorList>
    </citation>
    <scope>NUCLEOTIDE SEQUENCE [LARGE SCALE GENOMIC DNA]</scope>
    <source>
        <strain evidence="18 19">ZK17L-C2</strain>
    </source>
</reference>
<dbReference type="Proteomes" id="UP001250698">
    <property type="component" value="Unassembled WGS sequence"/>
</dbReference>
<keyword evidence="11" id="KW-0472">Membrane</keyword>
<dbReference type="Pfam" id="PF00072">
    <property type="entry name" value="Response_reg"/>
    <property type="match status" value="1"/>
</dbReference>
<evidence type="ECO:0000256" key="6">
    <source>
        <dbReference type="ARBA" id="ARBA00022692"/>
    </source>
</evidence>
<dbReference type="EMBL" id="JAWDJT010000002">
    <property type="protein sequence ID" value="MDU0369218.1"/>
    <property type="molecule type" value="Genomic_DNA"/>
</dbReference>
<dbReference type="InterPro" id="IPR011123">
    <property type="entry name" value="Y_Y_Y"/>
</dbReference>
<proteinExistence type="predicted"/>
<evidence type="ECO:0000256" key="8">
    <source>
        <dbReference type="ARBA" id="ARBA00022840"/>
    </source>
</evidence>
<dbReference type="SUPFAM" id="SSF47226">
    <property type="entry name" value="Histidine-containing phosphotransfer domain, HPT domain"/>
    <property type="match status" value="1"/>
</dbReference>